<keyword evidence="5" id="KW-1185">Reference proteome</keyword>
<dbReference type="Pfam" id="PF07261">
    <property type="entry name" value="DnaB_2"/>
    <property type="match status" value="1"/>
</dbReference>
<feature type="region of interest" description="Disordered" evidence="2">
    <location>
        <begin position="280"/>
        <end position="308"/>
    </location>
</feature>
<dbReference type="EMBL" id="LSDG01000005">
    <property type="protein sequence ID" value="KXB68182.1"/>
    <property type="molecule type" value="Genomic_DNA"/>
</dbReference>
<dbReference type="InterPro" id="IPR053162">
    <property type="entry name" value="DnaD"/>
</dbReference>
<dbReference type="PANTHER" id="PTHR37293:SF5">
    <property type="entry name" value="DNA REPLICATION PROTEIN"/>
    <property type="match status" value="1"/>
</dbReference>
<accession>A0A134AKF4</accession>
<dbReference type="OrthoDB" id="1652900at2"/>
<organism evidence="4 5">
    <name type="scientific">Aedoeadaptatus coxii</name>
    <dbReference type="NCBI Taxonomy" id="755172"/>
    <lineage>
        <taxon>Bacteria</taxon>
        <taxon>Bacillati</taxon>
        <taxon>Bacillota</taxon>
        <taxon>Tissierellia</taxon>
        <taxon>Tissierellales</taxon>
        <taxon>Peptoniphilaceae</taxon>
        <taxon>Aedoeadaptatus</taxon>
    </lineage>
</organism>
<evidence type="ECO:0000256" key="1">
    <source>
        <dbReference type="ARBA" id="ARBA00093462"/>
    </source>
</evidence>
<dbReference type="PANTHER" id="PTHR37293">
    <property type="entry name" value="PHAGE REPLICATION PROTEIN-RELATED"/>
    <property type="match status" value="1"/>
</dbReference>
<dbReference type="SUPFAM" id="SSF158499">
    <property type="entry name" value="DnaD domain-like"/>
    <property type="match status" value="2"/>
</dbReference>
<dbReference type="Gene3D" id="1.10.10.630">
    <property type="entry name" value="DnaD domain-like"/>
    <property type="match status" value="2"/>
</dbReference>
<comment type="caution">
    <text evidence="4">The sequence shown here is derived from an EMBL/GenBank/DDBJ whole genome shotgun (WGS) entry which is preliminary data.</text>
</comment>
<evidence type="ECO:0000313" key="5">
    <source>
        <dbReference type="Proteomes" id="UP000070442"/>
    </source>
</evidence>
<protein>
    <submittedName>
        <fullName evidence="4">DnaD domain protein</fullName>
    </submittedName>
</protein>
<evidence type="ECO:0000256" key="2">
    <source>
        <dbReference type="SAM" id="MobiDB-lite"/>
    </source>
</evidence>
<dbReference type="PIRSF" id="PIRSF033722">
    <property type="entry name" value="DnaD_CA_C3587_prd"/>
    <property type="match status" value="1"/>
</dbReference>
<sequence length="327" mass="38759">MEFKIDPLQLDLGDTPIENIFLNDYMPGADGDFVKVYLAGIQMAHNGGEGDHQTIASRLNLLESDVFRAWDYWEGEGIVEKIYEGESYGIRFLRLKELYTREIYTPDKTKSDFVKRLEDREVADMFTRCEYYMRRQIPYQQKLDIASWREVYNMPIAMILEAFRYGTEEKNKRSVAYIEGIVRNWADDNIRTPEDLEKNFMEHDASYYRYRHLLELMGLSRKPYIREESDIVEEYMEIMSFELLEEAAKRTGGIAKPNWRYFESILASWKAKDILKKEDLPKDAKEKPQVRSTQKPIQNSATAKYTSDDLAKMAERKWKEFQERRGK</sequence>
<gene>
    <name evidence="4" type="ORF">HMPREF1863_00203</name>
</gene>
<dbReference type="Proteomes" id="UP000070442">
    <property type="component" value="Unassembled WGS sequence"/>
</dbReference>
<name>A0A134AKF4_9FIRM</name>
<dbReference type="InterPro" id="IPR034829">
    <property type="entry name" value="DnaD-like_sf"/>
</dbReference>
<dbReference type="PATRIC" id="fig|755172.3.peg.196"/>
<feature type="compositionally biased region" description="Polar residues" evidence="2">
    <location>
        <begin position="290"/>
        <end position="305"/>
    </location>
</feature>
<comment type="similarity">
    <text evidence="1">Belongs to the DnaB/DnaD family.</text>
</comment>
<dbReference type="NCBIfam" id="TIGR01446">
    <property type="entry name" value="DnaD_dom"/>
    <property type="match status" value="1"/>
</dbReference>
<dbReference type="InterPro" id="IPR006343">
    <property type="entry name" value="DnaB/C_C"/>
</dbReference>
<proteinExistence type="inferred from homology"/>
<dbReference type="RefSeq" id="WP_068366389.1">
    <property type="nucleotide sequence ID" value="NZ_CALTYF010000026.1"/>
</dbReference>
<dbReference type="InterPro" id="IPR017019">
    <property type="entry name" value="DNA_replication_prd_bac"/>
</dbReference>
<reference evidence="5" key="1">
    <citation type="submission" date="2016-01" db="EMBL/GenBank/DDBJ databases">
        <authorList>
            <person name="Mitreva M."/>
            <person name="Pepin K.H."/>
            <person name="Mihindukulasuriya K.A."/>
            <person name="Fulton R."/>
            <person name="Fronick C."/>
            <person name="O'Laughlin M."/>
            <person name="Miner T."/>
            <person name="Herter B."/>
            <person name="Rosa B.A."/>
            <person name="Cordes M."/>
            <person name="Tomlinson C."/>
            <person name="Wollam A."/>
            <person name="Palsikar V.B."/>
            <person name="Mardis E.R."/>
            <person name="Wilson R.K."/>
        </authorList>
    </citation>
    <scope>NUCLEOTIDE SEQUENCE [LARGE SCALE GENOMIC DNA]</scope>
    <source>
        <strain evidence="5">DNF00729</strain>
    </source>
</reference>
<feature type="compositionally biased region" description="Basic and acidic residues" evidence="2">
    <location>
        <begin position="280"/>
        <end position="289"/>
    </location>
</feature>
<feature type="domain" description="DnaB/C C-terminal" evidence="3">
    <location>
        <begin position="129"/>
        <end position="198"/>
    </location>
</feature>
<evidence type="ECO:0000259" key="3">
    <source>
        <dbReference type="Pfam" id="PF07261"/>
    </source>
</evidence>
<dbReference type="AlphaFoldDB" id="A0A134AKF4"/>
<dbReference type="STRING" id="755172.HMPREF1863_00203"/>
<evidence type="ECO:0000313" key="4">
    <source>
        <dbReference type="EMBL" id="KXB68182.1"/>
    </source>
</evidence>